<protein>
    <submittedName>
        <fullName evidence="1">Uncharacterized protein</fullName>
    </submittedName>
</protein>
<proteinExistence type="predicted"/>
<accession>A0A9I9ECQ9</accession>
<organism evidence="1">
    <name type="scientific">Cucumis melo</name>
    <name type="common">Muskmelon</name>
    <dbReference type="NCBI Taxonomy" id="3656"/>
    <lineage>
        <taxon>Eukaryota</taxon>
        <taxon>Viridiplantae</taxon>
        <taxon>Streptophyta</taxon>
        <taxon>Embryophyta</taxon>
        <taxon>Tracheophyta</taxon>
        <taxon>Spermatophyta</taxon>
        <taxon>Magnoliopsida</taxon>
        <taxon>eudicotyledons</taxon>
        <taxon>Gunneridae</taxon>
        <taxon>Pentapetalae</taxon>
        <taxon>rosids</taxon>
        <taxon>fabids</taxon>
        <taxon>Cucurbitales</taxon>
        <taxon>Cucurbitaceae</taxon>
        <taxon>Benincaseae</taxon>
        <taxon>Cucumis</taxon>
    </lineage>
</organism>
<evidence type="ECO:0000313" key="1">
    <source>
        <dbReference type="EnsemblPlants" id="MELO3C031991.2.1"/>
    </source>
</evidence>
<sequence>MCNLCFFLCSCLCLLFYNKKVSYRSIKKIML</sequence>
<name>A0A9I9ECQ9_CUCME</name>
<dbReference type="AlphaFoldDB" id="A0A9I9ECQ9"/>
<dbReference type="EnsemblPlants" id="MELO3C031991.2.1">
    <property type="protein sequence ID" value="MELO3C031991.2.1"/>
    <property type="gene ID" value="MELO3C031991.2"/>
</dbReference>
<dbReference type="Gramene" id="MELO3C031991.2.1">
    <property type="protein sequence ID" value="MELO3C031991.2.1"/>
    <property type="gene ID" value="MELO3C031991.2"/>
</dbReference>
<reference evidence="1" key="1">
    <citation type="submission" date="2023-03" db="UniProtKB">
        <authorList>
            <consortium name="EnsemblPlants"/>
        </authorList>
    </citation>
    <scope>IDENTIFICATION</scope>
</reference>